<gene>
    <name evidence="1" type="ORF">UFOPK3610_01118</name>
</gene>
<sequence length="30" mass="3390">MFDLFDGPVDADELIDRSTDTLMRSMLPST</sequence>
<organism evidence="1">
    <name type="scientific">freshwater metagenome</name>
    <dbReference type="NCBI Taxonomy" id="449393"/>
    <lineage>
        <taxon>unclassified sequences</taxon>
        <taxon>metagenomes</taxon>
        <taxon>ecological metagenomes</taxon>
    </lineage>
</organism>
<dbReference type="EMBL" id="CAFBMR010000041">
    <property type="protein sequence ID" value="CAB4915873.1"/>
    <property type="molecule type" value="Genomic_DNA"/>
</dbReference>
<evidence type="ECO:0000313" key="1">
    <source>
        <dbReference type="EMBL" id="CAB4915873.1"/>
    </source>
</evidence>
<name>A0A6J7HFS0_9ZZZZ</name>
<protein>
    <submittedName>
        <fullName evidence="1">Unannotated protein</fullName>
    </submittedName>
</protein>
<accession>A0A6J7HFS0</accession>
<proteinExistence type="predicted"/>
<dbReference type="AlphaFoldDB" id="A0A6J7HFS0"/>
<reference evidence="1" key="1">
    <citation type="submission" date="2020-05" db="EMBL/GenBank/DDBJ databases">
        <authorList>
            <person name="Chiriac C."/>
            <person name="Salcher M."/>
            <person name="Ghai R."/>
            <person name="Kavagutti S V."/>
        </authorList>
    </citation>
    <scope>NUCLEOTIDE SEQUENCE</scope>
</reference>